<dbReference type="PROSITE" id="PS51257">
    <property type="entry name" value="PROKAR_LIPOPROTEIN"/>
    <property type="match status" value="1"/>
</dbReference>
<evidence type="ECO:0000313" key="2">
    <source>
        <dbReference type="EMBL" id="SUZ71065.1"/>
    </source>
</evidence>
<dbReference type="Gene3D" id="2.30.40.10">
    <property type="entry name" value="Urease, subunit C, domain 1"/>
    <property type="match status" value="1"/>
</dbReference>
<proteinExistence type="predicted"/>
<dbReference type="InterPro" id="IPR032466">
    <property type="entry name" value="Metal_Hydrolase"/>
</dbReference>
<dbReference type="InterPro" id="IPR033932">
    <property type="entry name" value="YtcJ-like"/>
</dbReference>
<dbReference type="Gene3D" id="3.10.310.70">
    <property type="match status" value="1"/>
</dbReference>
<dbReference type="InterPro" id="IPR011059">
    <property type="entry name" value="Metal-dep_hydrolase_composite"/>
</dbReference>
<dbReference type="CDD" id="cd01300">
    <property type="entry name" value="YtcJ_like"/>
    <property type="match status" value="1"/>
</dbReference>
<gene>
    <name evidence="2" type="ORF">METZ01_LOCUS23919</name>
</gene>
<dbReference type="PANTHER" id="PTHR22642">
    <property type="entry name" value="IMIDAZOLONEPROPIONASE"/>
    <property type="match status" value="1"/>
</dbReference>
<dbReference type="InterPro" id="IPR013108">
    <property type="entry name" value="Amidohydro_3"/>
</dbReference>
<name>A0A381PVJ5_9ZZZZ</name>
<accession>A0A381PVJ5</accession>
<feature type="domain" description="Amidohydrolase 3" evidence="1">
    <location>
        <begin position="71"/>
        <end position="543"/>
    </location>
</feature>
<reference evidence="2" key="1">
    <citation type="submission" date="2018-05" db="EMBL/GenBank/DDBJ databases">
        <authorList>
            <person name="Lanie J.A."/>
            <person name="Ng W.-L."/>
            <person name="Kazmierczak K.M."/>
            <person name="Andrzejewski T.M."/>
            <person name="Davidsen T.M."/>
            <person name="Wayne K.J."/>
            <person name="Tettelin H."/>
            <person name="Glass J.I."/>
            <person name="Rusch D."/>
            <person name="Podicherti R."/>
            <person name="Tsui H.-C.T."/>
            <person name="Winkler M.E."/>
        </authorList>
    </citation>
    <scope>NUCLEOTIDE SEQUENCE</scope>
</reference>
<dbReference type="Gene3D" id="3.20.20.140">
    <property type="entry name" value="Metal-dependent hydrolases"/>
    <property type="match status" value="1"/>
</dbReference>
<dbReference type="EMBL" id="UINC01001110">
    <property type="protein sequence ID" value="SUZ71065.1"/>
    <property type="molecule type" value="Genomic_DNA"/>
</dbReference>
<protein>
    <recommendedName>
        <fullName evidence="1">Amidohydrolase 3 domain-containing protein</fullName>
    </recommendedName>
</protein>
<dbReference type="AlphaFoldDB" id="A0A381PVJ5"/>
<dbReference type="GO" id="GO:0016810">
    <property type="term" value="F:hydrolase activity, acting on carbon-nitrogen (but not peptide) bonds"/>
    <property type="evidence" value="ECO:0007669"/>
    <property type="project" value="InterPro"/>
</dbReference>
<dbReference type="PANTHER" id="PTHR22642:SF2">
    <property type="entry name" value="PROTEIN LONG AFTER FAR-RED 3"/>
    <property type="match status" value="1"/>
</dbReference>
<evidence type="ECO:0000259" key="1">
    <source>
        <dbReference type="Pfam" id="PF07969"/>
    </source>
</evidence>
<sequence length="545" mass="60070">MCRTSNGLILGLALVALSGCAPPESVDLVLHNGKIVTVDDAFSIQQAVAVHDGRIVEVGGNDLVSRYDATRTIDLEGKTVLPGFNDTHIHIAGSPIREIDLTETFSILELQQQVRAKAEQLGEGEWVTGYGWSEDAFAELRKPTRADLDEAAPRNPVTLTRAGAHSAVVNSLAFELAGITKDTPDPEGGILEKNERGELNGIIRERQGIVGRLVPRATLEETRPSFIQNLRDLLELGITSLAQAGVSTRGYEEWEVVYAEHGEELPRANVQIRWGGPERMDAFGKKTGDGDERLRVGAVKVFVDGGFTGPSAYTIDSYRSEPGFRGSLALPEEELRTTIQQAHEMGWQMGFHAIGDAAIQLTVDYFVEALEASPRENHRHYLNHFTVRPPPEVMELMAEHNILITQQPNFTYTLEGRYVEYLEEEHAAYNNPLRSPMDHDVFVALSSDILPIGPMVGIYAAVTRKGESGTVYAPGERLTMEEAVRGYTRNGAYITFEEDIKGTLEPGKLADMIVLSDDLLTIDPERILDIVIEKTIVGGRVVFER</sequence>
<dbReference type="SUPFAM" id="SSF51556">
    <property type="entry name" value="Metallo-dependent hydrolases"/>
    <property type="match status" value="1"/>
</dbReference>
<dbReference type="Pfam" id="PF07969">
    <property type="entry name" value="Amidohydro_3"/>
    <property type="match status" value="1"/>
</dbReference>
<dbReference type="SUPFAM" id="SSF51338">
    <property type="entry name" value="Composite domain of metallo-dependent hydrolases"/>
    <property type="match status" value="1"/>
</dbReference>
<organism evidence="2">
    <name type="scientific">marine metagenome</name>
    <dbReference type="NCBI Taxonomy" id="408172"/>
    <lineage>
        <taxon>unclassified sequences</taxon>
        <taxon>metagenomes</taxon>
        <taxon>ecological metagenomes</taxon>
    </lineage>
</organism>